<dbReference type="Gene3D" id="1.20.1290.10">
    <property type="entry name" value="AhpD-like"/>
    <property type="match status" value="1"/>
</dbReference>
<protein>
    <submittedName>
        <fullName evidence="1">Uncharacterized protein YciW</fullName>
    </submittedName>
</protein>
<evidence type="ECO:0000313" key="2">
    <source>
        <dbReference type="Proteomes" id="UP000253201"/>
    </source>
</evidence>
<dbReference type="PANTHER" id="PTHR35446">
    <property type="entry name" value="SI:CH211-175M2.5"/>
    <property type="match status" value="1"/>
</dbReference>
<proteinExistence type="predicted"/>
<reference evidence="1 2" key="1">
    <citation type="submission" date="2018-06" db="EMBL/GenBank/DDBJ databases">
        <title>Genomic Encyclopedia of Type Strains, Phase IV (KMG-IV): sequencing the most valuable type-strain genomes for metagenomic binning, comparative biology and taxonomic classification.</title>
        <authorList>
            <person name="Goeker M."/>
        </authorList>
    </citation>
    <scope>NUCLEOTIDE SEQUENCE [LARGE SCALE GENOMIC DNA]</scope>
    <source>
        <strain evidence="1 2">DSM 27453</strain>
    </source>
</reference>
<dbReference type="EMBL" id="QNRL01000001">
    <property type="protein sequence ID" value="RBP14541.1"/>
    <property type="molecule type" value="Genomic_DNA"/>
</dbReference>
<evidence type="ECO:0000313" key="1">
    <source>
        <dbReference type="EMBL" id="RBP14541.1"/>
    </source>
</evidence>
<sequence>MEQRRAYGKSHWYHETQSRSQHSDVLPLVPEAAHVEDRFLLGLSLPESLQHDCSSWLSACRNLARALFPDEVAVSRLRTFSAYDRLSSALTVAQVCGVQRLCNHYAARLAPLPGPDSSRESNHRLAQITQYARQLASSPSVITPLARQQLDDVGLTSYDIILINQIVGFVGFQARVVAIFQAQLGQPVRWIPGMPTQEDAAAEVFVATESEWLSDLPPVDARYATKTQAQSLLRWQSQPTLAALTPLLAHEETILDGLGQLIATLPVNPPLQTLAALVPARINGSVSCFNYYSAQWQGASGLPEAIRNGDRAVQAWCHQYPREQAVTQAIGLLTRAPDRFSPAQFASLTENGLSAQESTTLLAWSALFGWLNRLRIALRSERQPA</sequence>
<comment type="caution">
    <text evidence="1">The sequence shown here is derived from an EMBL/GenBank/DDBJ whole genome shotgun (WGS) entry which is preliminary data.</text>
</comment>
<dbReference type="InterPro" id="IPR029032">
    <property type="entry name" value="AhpD-like"/>
</dbReference>
<dbReference type="Proteomes" id="UP000253201">
    <property type="component" value="Unassembled WGS sequence"/>
</dbReference>
<accession>A0ABX9G639</accession>
<keyword evidence="2" id="KW-1185">Reference proteome</keyword>
<dbReference type="PANTHER" id="PTHR35446:SF3">
    <property type="entry name" value="CMD DOMAIN-CONTAINING PROTEIN"/>
    <property type="match status" value="1"/>
</dbReference>
<gene>
    <name evidence="1" type="ORF">DFQ50_1014</name>
</gene>
<dbReference type="SUPFAM" id="SSF69118">
    <property type="entry name" value="AhpD-like"/>
    <property type="match status" value="2"/>
</dbReference>
<dbReference type="RefSeq" id="WP_113856782.1">
    <property type="nucleotide sequence ID" value="NZ_QNRL01000001.1"/>
</dbReference>
<name>A0ABX9G639_9ENTR</name>
<organism evidence="1 2">
    <name type="scientific">Pseudocitrobacter faecalis</name>
    <dbReference type="NCBI Taxonomy" id="1398493"/>
    <lineage>
        <taxon>Bacteria</taxon>
        <taxon>Pseudomonadati</taxon>
        <taxon>Pseudomonadota</taxon>
        <taxon>Gammaproteobacteria</taxon>
        <taxon>Enterobacterales</taxon>
        <taxon>Enterobacteriaceae</taxon>
        <taxon>Pseudocitrobacter</taxon>
    </lineage>
</organism>